<evidence type="ECO:0000313" key="3">
    <source>
        <dbReference type="Proteomes" id="UP000619376"/>
    </source>
</evidence>
<evidence type="ECO:0000313" key="2">
    <source>
        <dbReference type="EMBL" id="GHF65143.1"/>
    </source>
</evidence>
<organism evidence="2 3">
    <name type="scientific">Deinococcus metalli</name>
    <dbReference type="NCBI Taxonomy" id="1141878"/>
    <lineage>
        <taxon>Bacteria</taxon>
        <taxon>Thermotogati</taxon>
        <taxon>Deinococcota</taxon>
        <taxon>Deinococci</taxon>
        <taxon>Deinococcales</taxon>
        <taxon>Deinococcaceae</taxon>
        <taxon>Deinococcus</taxon>
    </lineage>
</organism>
<gene>
    <name evidence="2" type="ORF">GCM10017781_46100</name>
</gene>
<dbReference type="Proteomes" id="UP000619376">
    <property type="component" value="Unassembled WGS sequence"/>
</dbReference>
<feature type="region of interest" description="Disordered" evidence="1">
    <location>
        <begin position="73"/>
        <end position="97"/>
    </location>
</feature>
<dbReference type="RefSeq" id="WP_229832341.1">
    <property type="nucleotide sequence ID" value="NZ_BNAJ01000023.1"/>
</dbReference>
<dbReference type="EMBL" id="BNAJ01000023">
    <property type="protein sequence ID" value="GHF65143.1"/>
    <property type="molecule type" value="Genomic_DNA"/>
</dbReference>
<protein>
    <submittedName>
        <fullName evidence="2">Uncharacterized protein</fullName>
    </submittedName>
</protein>
<comment type="caution">
    <text evidence="2">The sequence shown here is derived from an EMBL/GenBank/DDBJ whole genome shotgun (WGS) entry which is preliminary data.</text>
</comment>
<proteinExistence type="predicted"/>
<keyword evidence="3" id="KW-1185">Reference proteome</keyword>
<name>A0ABQ3JUF9_9DEIO</name>
<reference evidence="3" key="1">
    <citation type="journal article" date="2019" name="Int. J. Syst. Evol. Microbiol.">
        <title>The Global Catalogue of Microorganisms (GCM) 10K type strain sequencing project: providing services to taxonomists for standard genome sequencing and annotation.</title>
        <authorList>
            <consortium name="The Broad Institute Genomics Platform"/>
            <consortium name="The Broad Institute Genome Sequencing Center for Infectious Disease"/>
            <person name="Wu L."/>
            <person name="Ma J."/>
        </authorList>
    </citation>
    <scope>NUCLEOTIDE SEQUENCE [LARGE SCALE GENOMIC DNA]</scope>
    <source>
        <strain evidence="3">CGMCC 1.18437</strain>
    </source>
</reference>
<evidence type="ECO:0000256" key="1">
    <source>
        <dbReference type="SAM" id="MobiDB-lite"/>
    </source>
</evidence>
<accession>A0ABQ3JUF9</accession>
<sequence>MTHSTPSTTAVPAHSSTVLSRTWATTTECRPFGEAWGTLHHTVTLTRTPAGLTVEVNGLPDTLDRAVRILHGATSTTMTAETRLPVSPATHAHPLAV</sequence>